<dbReference type="EMBL" id="CM011685">
    <property type="protein sequence ID" value="TMS12662.1"/>
    <property type="molecule type" value="Genomic_DNA"/>
</dbReference>
<evidence type="ECO:0000313" key="1">
    <source>
        <dbReference type="EMBL" id="TMS12662.1"/>
    </source>
</evidence>
<accession>A0ACD3R013</accession>
<reference evidence="1" key="1">
    <citation type="submission" date="2018-11" db="EMBL/GenBank/DDBJ databases">
        <title>The sequence and de novo assembly of Larimichthys crocea genome using PacBio and Hi-C technologies.</title>
        <authorList>
            <person name="Xu P."/>
            <person name="Chen B."/>
            <person name="Zhou Z."/>
            <person name="Ke Q."/>
            <person name="Wu Y."/>
            <person name="Bai H."/>
            <person name="Pu F."/>
        </authorList>
    </citation>
    <scope>NUCLEOTIDE SEQUENCE</scope>
    <source>
        <tissue evidence="1">Muscle</tissue>
    </source>
</reference>
<comment type="caution">
    <text evidence="1">The sequence shown here is derived from an EMBL/GenBank/DDBJ whole genome shotgun (WGS) entry which is preliminary data.</text>
</comment>
<protein>
    <submittedName>
        <fullName evidence="1">Uncharacterized protein</fullName>
    </submittedName>
</protein>
<organism evidence="1 2">
    <name type="scientific">Larimichthys crocea</name>
    <name type="common">Large yellow croaker</name>
    <name type="synonym">Pseudosciaena crocea</name>
    <dbReference type="NCBI Taxonomy" id="215358"/>
    <lineage>
        <taxon>Eukaryota</taxon>
        <taxon>Metazoa</taxon>
        <taxon>Chordata</taxon>
        <taxon>Craniata</taxon>
        <taxon>Vertebrata</taxon>
        <taxon>Euteleostomi</taxon>
        <taxon>Actinopterygii</taxon>
        <taxon>Neopterygii</taxon>
        <taxon>Teleostei</taxon>
        <taxon>Neoteleostei</taxon>
        <taxon>Acanthomorphata</taxon>
        <taxon>Eupercaria</taxon>
        <taxon>Sciaenidae</taxon>
        <taxon>Larimichthys</taxon>
    </lineage>
</organism>
<gene>
    <name evidence="1" type="ORF">E3U43_017620</name>
</gene>
<keyword evidence="2" id="KW-1185">Reference proteome</keyword>
<dbReference type="Proteomes" id="UP000793456">
    <property type="component" value="Chromosome XII"/>
</dbReference>
<name>A0ACD3R013_LARCR</name>
<sequence>MLLSHVEIWTGCWEYVSRPYTVLICSLGAALCYLWGRKCQPPTVVSSKTFGAFLKKHCPVVTEVFTPTPWCWGGRFQTLVFALLKSKPPVTYRKCVVFNNRGVAGEELLTPVTYCAASTADLEHVVSYVKGLYPHAPVLGAGVSFGGMLLLNYLARKRTESGLVAGITISVPWDTMKSAASMEEPLNWLLFNKFLTRGLCSAVTSHRQSVSLMNAFTSLMFGYKTCTDYYNDASPYKRLPSTTVPIVCLNAADDPFSPHYAFPVSIVQDLPNVALVMTAHGGHMAFLQGMFPRGEGFMDRLVGQYVQAVFEHQRDINKACGVKED</sequence>
<evidence type="ECO:0000313" key="2">
    <source>
        <dbReference type="Proteomes" id="UP000793456"/>
    </source>
</evidence>
<proteinExistence type="predicted"/>